<dbReference type="AlphaFoldDB" id="A0A0F2LRX8"/>
<feature type="compositionally biased region" description="Basic and acidic residues" evidence="1">
    <location>
        <begin position="22"/>
        <end position="35"/>
    </location>
</feature>
<evidence type="ECO:0000313" key="3">
    <source>
        <dbReference type="Proteomes" id="UP000033710"/>
    </source>
</evidence>
<protein>
    <submittedName>
        <fullName evidence="2">Uncharacterized protein</fullName>
    </submittedName>
</protein>
<dbReference type="Proteomes" id="UP000033710">
    <property type="component" value="Unassembled WGS sequence"/>
</dbReference>
<dbReference type="EMBL" id="AXCR01000012">
    <property type="protein sequence ID" value="KJR80283.1"/>
    <property type="molecule type" value="Genomic_DNA"/>
</dbReference>
<name>A0A0F2LRX8_SPOSC</name>
<feature type="compositionally biased region" description="Polar residues" evidence="1">
    <location>
        <begin position="1"/>
        <end position="21"/>
    </location>
</feature>
<evidence type="ECO:0000313" key="2">
    <source>
        <dbReference type="EMBL" id="KJR80283.1"/>
    </source>
</evidence>
<reference evidence="2 3" key="1">
    <citation type="journal article" date="2014" name="BMC Genomics">
        <title>Comparative genomics of the major fungal agents of human and animal Sporotrichosis: Sporothrix schenckii and Sporothrix brasiliensis.</title>
        <authorList>
            <person name="Teixeira M.M."/>
            <person name="de Almeida L.G."/>
            <person name="Kubitschek-Barreira P."/>
            <person name="Alves F.L."/>
            <person name="Kioshima E.S."/>
            <person name="Abadio A.K."/>
            <person name="Fernandes L."/>
            <person name="Derengowski L.S."/>
            <person name="Ferreira K.S."/>
            <person name="Souza R.C."/>
            <person name="Ruiz J.C."/>
            <person name="de Andrade N.C."/>
            <person name="Paes H.C."/>
            <person name="Nicola A.M."/>
            <person name="Albuquerque P."/>
            <person name="Gerber A.L."/>
            <person name="Martins V.P."/>
            <person name="Peconick L.D."/>
            <person name="Neto A.V."/>
            <person name="Chaucanez C.B."/>
            <person name="Silva P.A."/>
            <person name="Cunha O.L."/>
            <person name="de Oliveira F.F."/>
            <person name="dos Santos T.C."/>
            <person name="Barros A.L."/>
            <person name="Soares M.A."/>
            <person name="de Oliveira L.M."/>
            <person name="Marini M.M."/>
            <person name="Villalobos-Duno H."/>
            <person name="Cunha M.M."/>
            <person name="de Hoog S."/>
            <person name="da Silveira J.F."/>
            <person name="Henrissat B."/>
            <person name="Nino-Vega G.A."/>
            <person name="Cisalpino P.S."/>
            <person name="Mora-Montes H.M."/>
            <person name="Almeida S.R."/>
            <person name="Stajich J.E."/>
            <person name="Lopes-Bezerra L.M."/>
            <person name="Vasconcelos A.T."/>
            <person name="Felipe M.S."/>
        </authorList>
    </citation>
    <scope>NUCLEOTIDE SEQUENCE [LARGE SCALE GENOMIC DNA]</scope>
    <source>
        <strain evidence="2 3">1099-18</strain>
    </source>
</reference>
<proteinExistence type="predicted"/>
<comment type="caution">
    <text evidence="2">The sequence shown here is derived from an EMBL/GenBank/DDBJ whole genome shotgun (WGS) entry which is preliminary data.</text>
</comment>
<dbReference type="VEuPathDB" id="FungiDB:SPSK_05687"/>
<gene>
    <name evidence="2" type="ORF">SPSK_05687</name>
</gene>
<feature type="compositionally biased region" description="Low complexity" evidence="1">
    <location>
        <begin position="83"/>
        <end position="95"/>
    </location>
</feature>
<feature type="region of interest" description="Disordered" evidence="1">
    <location>
        <begin position="1"/>
        <end position="39"/>
    </location>
</feature>
<evidence type="ECO:0000256" key="1">
    <source>
        <dbReference type="SAM" id="MobiDB-lite"/>
    </source>
</evidence>
<dbReference type="KEGG" id="ssck:SPSK_05687"/>
<reference evidence="2 3" key="2">
    <citation type="journal article" date="2015" name="Eukaryot. Cell">
        <title>Asexual propagation of a virulent clone complex in a human and feline outbreak of sporotrichosis.</title>
        <authorList>
            <person name="Teixeira Mde M."/>
            <person name="Rodrigues A.M."/>
            <person name="Tsui C.K."/>
            <person name="de Almeida L.G."/>
            <person name="Van Diepeningen A.D."/>
            <person name="van den Ende B.G."/>
            <person name="Fernandes G.F."/>
            <person name="Kano R."/>
            <person name="Hamelin R.C."/>
            <person name="Lopes-Bezerra L.M."/>
            <person name="Vasconcelos A.T."/>
            <person name="de Hoog S."/>
            <person name="de Camargo Z.P."/>
            <person name="Felipe M.S."/>
        </authorList>
    </citation>
    <scope>NUCLEOTIDE SEQUENCE [LARGE SCALE GENOMIC DNA]</scope>
    <source>
        <strain evidence="2 3">1099-18</strain>
    </source>
</reference>
<organism evidence="2 3">
    <name type="scientific">Sporothrix schenckii 1099-18</name>
    <dbReference type="NCBI Taxonomy" id="1397361"/>
    <lineage>
        <taxon>Eukaryota</taxon>
        <taxon>Fungi</taxon>
        <taxon>Dikarya</taxon>
        <taxon>Ascomycota</taxon>
        <taxon>Pezizomycotina</taxon>
        <taxon>Sordariomycetes</taxon>
        <taxon>Sordariomycetidae</taxon>
        <taxon>Ophiostomatales</taxon>
        <taxon>Ophiostomataceae</taxon>
        <taxon>Sporothrix</taxon>
    </lineage>
</organism>
<dbReference type="GeneID" id="27667705"/>
<feature type="region of interest" description="Disordered" evidence="1">
    <location>
        <begin position="58"/>
        <end position="104"/>
    </location>
</feature>
<dbReference type="RefSeq" id="XP_016582959.1">
    <property type="nucleotide sequence ID" value="XM_016732428.1"/>
</dbReference>
<feature type="compositionally biased region" description="Polar residues" evidence="1">
    <location>
        <begin position="73"/>
        <end position="82"/>
    </location>
</feature>
<sequence length="124" mass="13469">MQPASFGQQNASPTLVKSLETSAREAREGKNRPGADGRTVQYGCAWASRRPRTRIRPIVPVMTFPASEPRPSDNVTMQPRTRSSLSPAGGLLSGSRQFSMGVPMPTNSPRLRAAQVLVANFIDF</sequence>
<accession>A0A0F2LRX8</accession>